<dbReference type="PANTHER" id="PTHR13817">
    <property type="entry name" value="TITIN"/>
    <property type="match status" value="1"/>
</dbReference>
<evidence type="ECO:0000313" key="6">
    <source>
        <dbReference type="Proteomes" id="UP000515856"/>
    </source>
</evidence>
<dbReference type="InterPro" id="IPR008979">
    <property type="entry name" value="Galactose-bd-like_sf"/>
</dbReference>
<dbReference type="CDD" id="cd00063">
    <property type="entry name" value="FN3"/>
    <property type="match status" value="2"/>
</dbReference>
<proteinExistence type="predicted"/>
<feature type="domain" description="Peptidase M60" evidence="4">
    <location>
        <begin position="817"/>
        <end position="1171"/>
    </location>
</feature>
<protein>
    <submittedName>
        <fullName evidence="5">Fibronectin type III domain-containing protein</fullName>
    </submittedName>
</protein>
<gene>
    <name evidence="5" type="ORF">H9Q80_09295</name>
</gene>
<dbReference type="Gene3D" id="2.60.40.10">
    <property type="entry name" value="Immunoglobulins"/>
    <property type="match status" value="2"/>
</dbReference>
<dbReference type="GO" id="GO:0000272">
    <property type="term" value="P:polysaccharide catabolic process"/>
    <property type="evidence" value="ECO:0007669"/>
    <property type="project" value="InterPro"/>
</dbReference>
<keyword evidence="6" id="KW-1185">Reference proteome</keyword>
<dbReference type="InterPro" id="IPR050964">
    <property type="entry name" value="Striated_Muscle_Regulatory"/>
</dbReference>
<evidence type="ECO:0000259" key="4">
    <source>
        <dbReference type="PROSITE" id="PS51723"/>
    </source>
</evidence>
<reference evidence="5 6" key="1">
    <citation type="submission" date="2020-08" db="EMBL/GenBank/DDBJ databases">
        <authorList>
            <person name="Liu C."/>
            <person name="Sun Q."/>
        </authorList>
    </citation>
    <scope>NUCLEOTIDE SEQUENCE [LARGE SCALE GENOMIC DNA]</scope>
    <source>
        <strain evidence="5 6">NSJ-61</strain>
    </source>
</reference>
<dbReference type="InterPro" id="IPR003961">
    <property type="entry name" value="FN3_dom"/>
</dbReference>
<accession>A0A7G9GTH4</accession>
<dbReference type="InterPro" id="IPR013783">
    <property type="entry name" value="Ig-like_fold"/>
</dbReference>
<dbReference type="CDD" id="cd14256">
    <property type="entry name" value="Dockerin_I"/>
    <property type="match status" value="1"/>
</dbReference>
<feature type="domain" description="Fibronectin type-III" evidence="3">
    <location>
        <begin position="375"/>
        <end position="470"/>
    </location>
</feature>
<dbReference type="PROSITE" id="PS51723">
    <property type="entry name" value="PEPTIDASE_M60"/>
    <property type="match status" value="1"/>
</dbReference>
<dbReference type="RefSeq" id="WP_117518282.1">
    <property type="nucleotide sequence ID" value="NZ_CP060636.1"/>
</dbReference>
<evidence type="ECO:0000256" key="1">
    <source>
        <dbReference type="ARBA" id="ARBA00022737"/>
    </source>
</evidence>
<dbReference type="KEGG" id="ehn:H9Q80_09295"/>
<dbReference type="Gene3D" id="3.40.390.80">
    <property type="entry name" value="Peptidase M60, enhancin-like domain 2"/>
    <property type="match status" value="1"/>
</dbReference>
<dbReference type="Pfam" id="PF00041">
    <property type="entry name" value="fn3"/>
    <property type="match status" value="1"/>
</dbReference>
<dbReference type="InterPro" id="IPR036116">
    <property type="entry name" value="FN3_sf"/>
</dbReference>
<keyword evidence="2" id="KW-0732">Signal</keyword>
<dbReference type="SUPFAM" id="SSF63446">
    <property type="entry name" value="Type I dockerin domain"/>
    <property type="match status" value="1"/>
</dbReference>
<dbReference type="Gene3D" id="1.10.1330.10">
    <property type="entry name" value="Dockerin domain"/>
    <property type="match status" value="1"/>
</dbReference>
<dbReference type="SMART" id="SM00060">
    <property type="entry name" value="FN3"/>
    <property type="match status" value="2"/>
</dbReference>
<dbReference type="SUPFAM" id="SSF49265">
    <property type="entry name" value="Fibronectin type III"/>
    <property type="match status" value="2"/>
</dbReference>
<dbReference type="Gene3D" id="2.60.120.1250">
    <property type="entry name" value="Peptidase M60, enhancin-like domain 1"/>
    <property type="match status" value="1"/>
</dbReference>
<dbReference type="SMART" id="SM01276">
    <property type="entry name" value="M60-like"/>
    <property type="match status" value="1"/>
</dbReference>
<dbReference type="PROSITE" id="PS00018">
    <property type="entry name" value="EF_HAND_1"/>
    <property type="match status" value="1"/>
</dbReference>
<dbReference type="InterPro" id="IPR018247">
    <property type="entry name" value="EF_Hand_1_Ca_BS"/>
</dbReference>
<dbReference type="Pfam" id="PF00754">
    <property type="entry name" value="F5_F8_type_C"/>
    <property type="match status" value="1"/>
</dbReference>
<sequence>MKKIVSLLVAAAMLLPINTFQKSKSISAEDVTTTTTTSGSLRADIVFHQPIKKTKQGISASIHVGDEVVSVNLGGEDTTFEGIIQNQKVTGYTRVTTDQDDIRRISIVFDGLPLNTYHFQLKGNGFHTVEQDVEIKDYSKYLYIDTSSVFLCGDLNDDGMVNDMDYNLELDQIDQDSTDLTYDINGDGIVDILDLSYIHKTLSMKAEDALESLGNAILKPENITIETTPEVTLQGTVENLINPENEEPLTFGFKDETQTISKDTPIEIPLALTTPVKMNKIEIDAGEGESAITSGTADVTIIDEQSGAEIVIEKPFGMKQYRSARAQDSNIVIDLGGQVAVKHIKIKVTGTRTNRHLAEITKVEFLNDVYDTIPVPEAAYPKNVSVTSKDSSLDVAWDNVVNVNGYQVKYVGYDSKTKDIAEKIVNVTDNHTTLSNLTNFMSYTISVQSITDDGWSSGYGESVIGMPKPTSVPKTVENVNVKGGYRNITVSWGKSENALTYNVYYRIKGTEDYKKISGIKDKTIKIDDLADATTYQVCVSGSNDLGEGGKSAVSIGTTTNLAPTITPNYHLINFSLGEDKTTAGIKDVTYPSANPEGYDKFDIVDNDQTSYWQFNSWDAGGYNKGKPSPIVTFKEAHTFGEFVVIPSYNFVGDLTYVKVQYWDENGKGILVNDAQIQKCYDTNKNLYYRIKLKTPITSDKIQINLAQYWSGNNDIKISELKYYTYDTLAEDIQNLFGDDLQITLKENVTQKTIDELSERLETKDQSELHPDYVSLKKDLDYAQQILQDKDLSKEITTVDQKMSTKNDVGKGFSYNISDLQPLGIAARAGDQIAVYLGKSKNATGNVQLVMTQPYATPNKWSVVSTLQPGKNDITIPDITSKDIEHGGSLYLRYVGKEPGYDMEKNPIRVRVSGGIKIPYLKLDGIHKESEMKALISDYIDDLNNYVSYLDKEYKDSAYSAAHQALNVTEIASDQMLFSIPATQALSGIKNGTATKAEWIENLYQNELAAEQLMDLTYAQKGFSDNAKDAVDQKPHTRINIRYMDVQNAFMYAGGGHVGIPFGSGAGLMKGKPAKCPVDTSEKCSTGALYGWGIAHEIGHELDQQGGAYAEVSNNVVAQFAMTLDEERFSRIGGYKDDYTNIYQKVTSGSKGYASSVFTTLGMYWQLHLAYDDAWIRPDDTNMFTSRMYQAYRHADRTNVDYQNLLIRMASLAAEKDLTDYFEHWGLSASDETKAWLKAQKLEPETKPIYYLNETARRKRIEHQADMAEDTVLSAELTHDTAHGNDDKRAVLHMSVNKDQDKILGYEIIRNGKVIAFTNDDTYTDTITTTNNRVFTYEVIAYDYNLNPTNKVTLDQVKISHDGSIVKNNWEISSNVADDQIMEGDEQDNNTLKTLIDQDYSSVYHGETNKNIEFILNMNASQQVVGFKYTGVENAKDNLKNYEIALSDDGKEWTTVALGSLQASPITQTVFFSSDKDYTSNKLEIFDARYVKIIAKQKTLSAAEIDILAPPGDNVDLTDSGIGILKEAYTYAPGKSIPKGSLLFTGEYRGNPAFNSVLVIDENNKVVAGTGENGNADAILLAKIPENAPLNEIAKGTWIYWIEPENLPQQLPEKVKVELYRVDDALNSEGQRLVSDTLYVTLPKKLPSITLNNQAYGE</sequence>
<dbReference type="SUPFAM" id="SSF49785">
    <property type="entry name" value="Galactose-binding domain-like"/>
    <property type="match status" value="2"/>
</dbReference>
<dbReference type="Gene3D" id="1.10.390.30">
    <property type="entry name" value="Peptidase M60, enhancin-like domain 3"/>
    <property type="match status" value="1"/>
</dbReference>
<dbReference type="EMBL" id="CP060636">
    <property type="protein sequence ID" value="QNM14106.1"/>
    <property type="molecule type" value="Genomic_DNA"/>
</dbReference>
<evidence type="ECO:0000259" key="3">
    <source>
        <dbReference type="PROSITE" id="PS50853"/>
    </source>
</evidence>
<keyword evidence="1" id="KW-0677">Repeat</keyword>
<dbReference type="PROSITE" id="PS50853">
    <property type="entry name" value="FN3"/>
    <property type="match status" value="2"/>
</dbReference>
<dbReference type="InterPro" id="IPR031161">
    <property type="entry name" value="Peptidase_M60_dom"/>
</dbReference>
<name>A0A7G9GTH4_9FIRM</name>
<feature type="domain" description="Fibronectin type-III" evidence="3">
    <location>
        <begin position="472"/>
        <end position="561"/>
    </location>
</feature>
<dbReference type="Pfam" id="PF13402">
    <property type="entry name" value="Peptidase_M60"/>
    <property type="match status" value="1"/>
</dbReference>
<evidence type="ECO:0000256" key="2">
    <source>
        <dbReference type="SAM" id="SignalP"/>
    </source>
</evidence>
<evidence type="ECO:0000313" key="5">
    <source>
        <dbReference type="EMBL" id="QNM14106.1"/>
    </source>
</evidence>
<dbReference type="InterPro" id="IPR036439">
    <property type="entry name" value="Dockerin_dom_sf"/>
</dbReference>
<dbReference type="Proteomes" id="UP000515856">
    <property type="component" value="Chromosome"/>
</dbReference>
<feature type="chain" id="PRO_5038583933" evidence="2">
    <location>
        <begin position="22"/>
        <end position="1657"/>
    </location>
</feature>
<dbReference type="InterPro" id="IPR042279">
    <property type="entry name" value="Pep_M60_3"/>
</dbReference>
<dbReference type="PANTHER" id="PTHR13817:SF173">
    <property type="entry name" value="FRAZZLED"/>
    <property type="match status" value="1"/>
</dbReference>
<feature type="signal peptide" evidence="2">
    <location>
        <begin position="1"/>
        <end position="21"/>
    </location>
</feature>
<dbReference type="InterPro" id="IPR000421">
    <property type="entry name" value="FA58C"/>
</dbReference>
<organism evidence="5 6">
    <name type="scientific">[Eubacterium] hominis</name>
    <dbReference type="NCBI Taxonomy" id="2764325"/>
    <lineage>
        <taxon>Bacteria</taxon>
        <taxon>Bacillati</taxon>
        <taxon>Bacillota</taxon>
        <taxon>Erysipelotrichia</taxon>
        <taxon>Erysipelotrichales</taxon>
        <taxon>Erysipelotrichaceae</taxon>
        <taxon>Amedibacillus</taxon>
    </lineage>
</organism>
<dbReference type="Gene3D" id="2.60.120.260">
    <property type="entry name" value="Galactose-binding domain-like"/>
    <property type="match status" value="1"/>
</dbReference>